<keyword evidence="2" id="KW-1185">Reference proteome</keyword>
<evidence type="ECO:0000313" key="2">
    <source>
        <dbReference type="Proteomes" id="UP001379444"/>
    </source>
</evidence>
<dbReference type="Gene3D" id="2.10.260.10">
    <property type="match status" value="1"/>
</dbReference>
<sequence length="104" mass="11828">MKKNTMQFNNSALADIEMKKWGNSLGTIWPSFIVKKYNLDEGTQLSISVDNENEDELRIVFSKKKKGRKVPKYSLDQLLAECDPNAPSVGDMWEGLEPSGKEIY</sequence>
<dbReference type="EMBL" id="CP125967">
    <property type="protein sequence ID" value="WWO38018.1"/>
    <property type="molecule type" value="Genomic_DNA"/>
</dbReference>
<dbReference type="RefSeq" id="WP_264497931.1">
    <property type="nucleotide sequence ID" value="NZ_CP109947.1"/>
</dbReference>
<dbReference type="SUPFAM" id="SSF89447">
    <property type="entry name" value="AbrB/MazE/MraZ-like"/>
    <property type="match status" value="1"/>
</dbReference>
<dbReference type="Proteomes" id="UP001379444">
    <property type="component" value="Chromosome"/>
</dbReference>
<accession>A0ABZ2G8M9</accession>
<organism evidence="1 2">
    <name type="scientific">Pectobacterium cacticida</name>
    <dbReference type="NCBI Taxonomy" id="69221"/>
    <lineage>
        <taxon>Bacteria</taxon>
        <taxon>Pseudomonadati</taxon>
        <taxon>Pseudomonadota</taxon>
        <taxon>Gammaproteobacteria</taxon>
        <taxon>Enterobacterales</taxon>
        <taxon>Pectobacteriaceae</taxon>
        <taxon>Pectobacterium</taxon>
    </lineage>
</organism>
<gene>
    <name evidence="1" type="ORF">QNA12_16090</name>
</gene>
<proteinExistence type="predicted"/>
<evidence type="ECO:0008006" key="3">
    <source>
        <dbReference type="Google" id="ProtNLM"/>
    </source>
</evidence>
<dbReference type="InterPro" id="IPR037914">
    <property type="entry name" value="SpoVT-AbrB_sf"/>
</dbReference>
<name>A0ABZ2G8M9_9GAMM</name>
<protein>
    <recommendedName>
        <fullName evidence="3">SpoVT-AbrB domain-containing protein</fullName>
    </recommendedName>
</protein>
<evidence type="ECO:0000313" key="1">
    <source>
        <dbReference type="EMBL" id="WWO38018.1"/>
    </source>
</evidence>
<reference evidence="1 2" key="1">
    <citation type="journal article" date="2024" name="Front. Plant Sci.">
        <title>Comprehensive phenomic and genomic studies of the species, Pectobacterium cacticida and proposal for reclassification as Alcorniella cacticida comb. nov.</title>
        <authorList>
            <person name="Jonca J."/>
            <person name="Pirhonen M."/>
            <person name="Waleron M.M."/>
            <person name="Gawor J."/>
            <person name="Mrozik A."/>
            <person name="Smoktunowicz M."/>
            <person name="Waleron K."/>
            <person name="Waleron M."/>
        </authorList>
    </citation>
    <scope>NUCLEOTIDE SEQUENCE [LARGE SCALE GENOMIC DNA]</scope>
    <source>
        <strain evidence="1 2">DPMP6</strain>
    </source>
</reference>